<feature type="chain" id="PRO_5040872308" description="C3H1-type domain-containing protein" evidence="6">
    <location>
        <begin position="20"/>
        <end position="510"/>
    </location>
</feature>
<dbReference type="Gene3D" id="3.30.420.10">
    <property type="entry name" value="Ribonuclease H-like superfamily/Ribonuclease H"/>
    <property type="match status" value="1"/>
</dbReference>
<comment type="similarity">
    <text evidence="1">Belongs to the CAF1 family.</text>
</comment>
<feature type="zinc finger region" description="C3H1-type" evidence="5">
    <location>
        <begin position="370"/>
        <end position="398"/>
    </location>
</feature>
<dbReference type="SUPFAM" id="SSF53098">
    <property type="entry name" value="Ribonuclease H-like"/>
    <property type="match status" value="1"/>
</dbReference>
<evidence type="ECO:0000256" key="1">
    <source>
        <dbReference type="ARBA" id="ARBA00008372"/>
    </source>
</evidence>
<comment type="caution">
    <text evidence="8">The sequence shown here is derived from an EMBL/GenBank/DDBJ whole genome shotgun (WGS) entry which is preliminary data.</text>
</comment>
<evidence type="ECO:0000256" key="6">
    <source>
        <dbReference type="SAM" id="SignalP"/>
    </source>
</evidence>
<keyword evidence="4 5" id="KW-0862">Zinc</keyword>
<accession>A0A9W8AYP3</accession>
<dbReference type="InterPro" id="IPR036397">
    <property type="entry name" value="RNaseH_sf"/>
</dbReference>
<dbReference type="GO" id="GO:0017069">
    <property type="term" value="F:snRNA binding"/>
    <property type="evidence" value="ECO:0007669"/>
    <property type="project" value="TreeGrafter"/>
</dbReference>
<evidence type="ECO:0000256" key="4">
    <source>
        <dbReference type="ARBA" id="ARBA00022833"/>
    </source>
</evidence>
<dbReference type="PANTHER" id="PTHR15092">
    <property type="entry name" value="POLY A -SPECIFIC RIBONUCLEASE/TARGET OF EGR1, MEMBER 1"/>
    <property type="match status" value="1"/>
</dbReference>
<dbReference type="Pfam" id="PF04857">
    <property type="entry name" value="CAF1"/>
    <property type="match status" value="1"/>
</dbReference>
<evidence type="ECO:0000256" key="2">
    <source>
        <dbReference type="ARBA" id="ARBA00022723"/>
    </source>
</evidence>
<protein>
    <recommendedName>
        <fullName evidence="7">C3H1-type domain-containing protein</fullName>
    </recommendedName>
</protein>
<dbReference type="AlphaFoldDB" id="A0A9W8AYP3"/>
<dbReference type="GO" id="GO:0008270">
    <property type="term" value="F:zinc ion binding"/>
    <property type="evidence" value="ECO:0007669"/>
    <property type="project" value="UniProtKB-KW"/>
</dbReference>
<dbReference type="InterPro" id="IPR012337">
    <property type="entry name" value="RNaseH-like_sf"/>
</dbReference>
<name>A0A9W8AYP3_9FUNG</name>
<dbReference type="Proteomes" id="UP001150925">
    <property type="component" value="Unassembled WGS sequence"/>
</dbReference>
<dbReference type="OrthoDB" id="414075at2759"/>
<dbReference type="GO" id="GO:0000175">
    <property type="term" value="F:3'-5'-RNA exonuclease activity"/>
    <property type="evidence" value="ECO:0007669"/>
    <property type="project" value="TreeGrafter"/>
</dbReference>
<dbReference type="InterPro" id="IPR036855">
    <property type="entry name" value="Znf_CCCH_sf"/>
</dbReference>
<evidence type="ECO:0000313" key="8">
    <source>
        <dbReference type="EMBL" id="KAJ1969947.1"/>
    </source>
</evidence>
<gene>
    <name evidence="8" type="ORF">IWQ62_000288</name>
</gene>
<dbReference type="InterPro" id="IPR000571">
    <property type="entry name" value="Znf_CCCH"/>
</dbReference>
<dbReference type="InterPro" id="IPR006941">
    <property type="entry name" value="RNase_CAF1"/>
</dbReference>
<keyword evidence="6" id="KW-0732">Signal</keyword>
<feature type="domain" description="C3H1-type" evidence="7">
    <location>
        <begin position="370"/>
        <end position="398"/>
    </location>
</feature>
<dbReference type="GO" id="GO:0034472">
    <property type="term" value="P:snRNA 3'-end processing"/>
    <property type="evidence" value="ECO:0007669"/>
    <property type="project" value="TreeGrafter"/>
</dbReference>
<dbReference type="PROSITE" id="PS50103">
    <property type="entry name" value="ZF_C3H1"/>
    <property type="match status" value="1"/>
</dbReference>
<dbReference type="PROSITE" id="PS51257">
    <property type="entry name" value="PROKAR_LIPOPROTEIN"/>
    <property type="match status" value="1"/>
</dbReference>
<keyword evidence="3 5" id="KW-0863">Zinc-finger</keyword>
<keyword evidence="2 5" id="KW-0479">Metal-binding</keyword>
<dbReference type="InterPro" id="IPR051181">
    <property type="entry name" value="CAF1_poly(A)_ribonucleases"/>
</dbReference>
<dbReference type="SUPFAM" id="SSF90229">
    <property type="entry name" value="CCCH zinc finger"/>
    <property type="match status" value="1"/>
</dbReference>
<evidence type="ECO:0000259" key="7">
    <source>
        <dbReference type="PROSITE" id="PS50103"/>
    </source>
</evidence>
<evidence type="ECO:0000256" key="5">
    <source>
        <dbReference type="PROSITE-ProRule" id="PRU00723"/>
    </source>
</evidence>
<organism evidence="8 9">
    <name type="scientific">Dispira parvispora</name>
    <dbReference type="NCBI Taxonomy" id="1520584"/>
    <lineage>
        <taxon>Eukaryota</taxon>
        <taxon>Fungi</taxon>
        <taxon>Fungi incertae sedis</taxon>
        <taxon>Zoopagomycota</taxon>
        <taxon>Kickxellomycotina</taxon>
        <taxon>Dimargaritomycetes</taxon>
        <taxon>Dimargaritales</taxon>
        <taxon>Dimargaritaceae</taxon>
        <taxon>Dispira</taxon>
    </lineage>
</organism>
<evidence type="ECO:0000256" key="3">
    <source>
        <dbReference type="ARBA" id="ARBA00022771"/>
    </source>
</evidence>
<evidence type="ECO:0000313" key="9">
    <source>
        <dbReference type="Proteomes" id="UP001150925"/>
    </source>
</evidence>
<dbReference type="GO" id="GO:0015030">
    <property type="term" value="C:Cajal body"/>
    <property type="evidence" value="ECO:0007669"/>
    <property type="project" value="TreeGrafter"/>
</dbReference>
<reference evidence="8" key="1">
    <citation type="submission" date="2022-07" db="EMBL/GenBank/DDBJ databases">
        <title>Phylogenomic reconstructions and comparative analyses of Kickxellomycotina fungi.</title>
        <authorList>
            <person name="Reynolds N.K."/>
            <person name="Stajich J.E."/>
            <person name="Barry K."/>
            <person name="Grigoriev I.V."/>
            <person name="Crous P."/>
            <person name="Smith M.E."/>
        </authorList>
    </citation>
    <scope>NUCLEOTIDE SEQUENCE</scope>
    <source>
        <strain evidence="8">RSA 1196</strain>
    </source>
</reference>
<proteinExistence type="inferred from homology"/>
<dbReference type="EMBL" id="JANBPY010000012">
    <property type="protein sequence ID" value="KAJ1969947.1"/>
    <property type="molecule type" value="Genomic_DNA"/>
</dbReference>
<sequence length="510" mass="57430">MKILFTTVVAFVALATVYACPNGQMRCGGKYPGGYSVCNHGKPVDFQCASATHCVQVGNYINCPTFDFSNYSRFMNIQPVVLDRHTIAQAIPWVCQAIQEADSISLDFEFSGLGRLSDGSLRTDSHDIAEGNWNTRSSHLEQRYQAYRNVVQTHSLLSFGLCVFRRCLASDDDNDKGGLKYQVTTIDIRLYRGDTCLVDPRSLHFLTQHGFDLTETFRHGIPYYPAGQSDVLSEGAGVAKRTRRKYNKSAGDSHSPVEKNEVASEISHLRTLMQTLIFPGSGRTPAPLVLHNGWLDLMFLYHSFYAPLPPSLGTFLVDLHDMFPNGIYDTKYLADYVVRVDRSFLLYLYVKQARQYSPGDWSDPITSAQDIGLMFCRQYMNHGMCSLGEECPRSHDVVTYLATQEQNSKPTQPGESIIIEAITPPFLKTERPVQHCPTHPVGTGAHSSGMDAFMTNYIFTTYQNMLSKDKLQSARNQLYVMFKDTSLLITPSQFSTFSPDHARKRQTREK</sequence>
<dbReference type="PANTHER" id="PTHR15092:SF37">
    <property type="entry name" value="TARGET OF EGR1 PROTEIN 1"/>
    <property type="match status" value="1"/>
</dbReference>
<keyword evidence="9" id="KW-1185">Reference proteome</keyword>
<feature type="signal peptide" evidence="6">
    <location>
        <begin position="1"/>
        <end position="19"/>
    </location>
</feature>